<dbReference type="PROSITE" id="PS51198">
    <property type="entry name" value="UVRD_HELICASE_ATP_BIND"/>
    <property type="match status" value="1"/>
</dbReference>
<dbReference type="InterPro" id="IPR014016">
    <property type="entry name" value="UvrD-like_ATP-bd"/>
</dbReference>
<dbReference type="Gene3D" id="3.40.50.300">
    <property type="entry name" value="P-loop containing nucleotide triphosphate hydrolases"/>
    <property type="match status" value="3"/>
</dbReference>
<dbReference type="InterPro" id="IPR000212">
    <property type="entry name" value="DNA_helicase_UvrD/REP"/>
</dbReference>
<proteinExistence type="predicted"/>
<dbReference type="PANTHER" id="PTHR11070">
    <property type="entry name" value="UVRD / RECB / PCRA DNA HELICASE FAMILY MEMBER"/>
    <property type="match status" value="1"/>
</dbReference>
<evidence type="ECO:0000256" key="5">
    <source>
        <dbReference type="ARBA" id="ARBA00023235"/>
    </source>
</evidence>
<keyword evidence="13" id="KW-1185">Reference proteome</keyword>
<evidence type="ECO:0000313" key="13">
    <source>
        <dbReference type="Proteomes" id="UP001597472"/>
    </source>
</evidence>
<keyword evidence="3 9" id="KW-0347">Helicase</keyword>
<dbReference type="RefSeq" id="WP_376892566.1">
    <property type="nucleotide sequence ID" value="NZ_JBHULS010000002.1"/>
</dbReference>
<comment type="catalytic activity">
    <reaction evidence="6">
        <text>Couples ATP hydrolysis with the unwinding of duplex DNA by translocating in the 3'-5' direction.</text>
        <dbReference type="EC" id="5.6.2.4"/>
    </reaction>
</comment>
<dbReference type="PROSITE" id="PS51217">
    <property type="entry name" value="UVRD_HELICASE_CTER"/>
    <property type="match status" value="1"/>
</dbReference>
<name>A0ABW5KT71_9FLAO</name>
<keyword evidence="1 9" id="KW-0547">Nucleotide-binding</keyword>
<evidence type="ECO:0000256" key="7">
    <source>
        <dbReference type="ARBA" id="ARBA00034808"/>
    </source>
</evidence>
<feature type="binding site" evidence="9">
    <location>
        <begin position="12"/>
        <end position="19"/>
    </location>
    <ligand>
        <name>ATP</name>
        <dbReference type="ChEBI" id="CHEBI:30616"/>
    </ligand>
</feature>
<evidence type="ECO:0000256" key="1">
    <source>
        <dbReference type="ARBA" id="ARBA00022741"/>
    </source>
</evidence>
<dbReference type="EMBL" id="JBHULS010000002">
    <property type="protein sequence ID" value="MFD2551428.1"/>
    <property type="molecule type" value="Genomic_DNA"/>
</dbReference>
<evidence type="ECO:0000256" key="2">
    <source>
        <dbReference type="ARBA" id="ARBA00022801"/>
    </source>
</evidence>
<evidence type="ECO:0000313" key="12">
    <source>
        <dbReference type="EMBL" id="MFD2551428.1"/>
    </source>
</evidence>
<protein>
    <recommendedName>
        <fullName evidence="7">DNA 3'-5' helicase</fullName>
        <ecNumber evidence="7">5.6.2.4</ecNumber>
    </recommendedName>
</protein>
<sequence>MVAAQPYLIYNASAGSGKTYTLVKTYVSILFKATSPLAFKNILAITFTNKAAGEMKTRILDTLKTFSSETTNTASNTMFNDICAELQISPKELQTKSATILDAILHNYAAFDISTIDGFTHKIIRTFAHDLKLPLNFEVALDTERLLEEAVDQLISRAGTDVRLTKILVDFALEKADDDKSWDVSRDFYAIAKLLISENDRPYIASIQDKTLDDFKNLKTSTLRELEQAKNLCIKTANAALNIIAENGLSFENFSRGSVPNYFKKIAEGNFTTDINDRKWVTDLLEGQPIYPKTKTKQNVATIIDGIQPKLADYFNACKKAVLNYTLLNDIYRHLTPLSVLSAINNELTLIKEDQNLILISDFNTLISREIKNQPTPFIYERIGEKFKHYFIDEFQDTSELQWQNLIPLLDNAVASKPGSIMLVGDAKQAIYRWRGGKAEQFMGLYNKTKNPFYLEPEIIPLESNYRSYQEIITFNNGFFNYLSDTVFSQLEHKSLYKNAQQKSQKEASGFVQLAFLDGEAETDTTTAYCEEVYQTITSCLDHGYTEADICVLVRKNKDGVAVANYLAERQVTIMSSESLLLDSSEHVRFINNLLRLMLQPDNQDVKAAILYHISQLCQISDIHNFLKAHVYLSPEDLFKKLTVFGYSINYNQLFQLAFYDLVETLVRDFKLITHSDAFIQYYMDIVLEFSEKNRADIGNFLHYYDSKKHKLSIVTPEGYPAVQIMTIHKSKGLEFPVVIFPFADINIYSEMHPKEWFPLNPEAFNGFQYTLLNYSKKFETYGAQGKAIFDNHQAQLELDNLNILYVALTRPVEQLYIISKLVSDTKSTNKQASFNEFFINYLKHLGLWQDNQQRYQFGQQQRSLKPKAANLASLTKNKFLSTPKESHNIKVITRSGSLWDTAQGAAIEKGNLIHTIMAHITTPEDVNSVMEAQLKNGTINQQQEPHLRDIVLQLITHPKLKAYFAKSGIRVYNERDIIANNDQIIRPDRLVFLNNKDVVLIDYKSGKEEAKHLHQLADYETILTSMNFNVTKKILIYINDSIAIKEF</sequence>
<dbReference type="InterPro" id="IPR014017">
    <property type="entry name" value="DNA_helicase_UvrD-like_C"/>
</dbReference>
<keyword evidence="5" id="KW-0413">Isomerase</keyword>
<evidence type="ECO:0000256" key="8">
    <source>
        <dbReference type="ARBA" id="ARBA00048988"/>
    </source>
</evidence>
<dbReference type="EC" id="5.6.2.4" evidence="7"/>
<dbReference type="Proteomes" id="UP001597472">
    <property type="component" value="Unassembled WGS sequence"/>
</dbReference>
<evidence type="ECO:0000256" key="4">
    <source>
        <dbReference type="ARBA" id="ARBA00022840"/>
    </source>
</evidence>
<evidence type="ECO:0000259" key="10">
    <source>
        <dbReference type="PROSITE" id="PS51198"/>
    </source>
</evidence>
<gene>
    <name evidence="12" type="ORF">ACFSQP_06320</name>
</gene>
<dbReference type="Gene3D" id="1.10.3170.10">
    <property type="entry name" value="Recbcd, chain B, domain 2"/>
    <property type="match status" value="1"/>
</dbReference>
<reference evidence="13" key="1">
    <citation type="journal article" date="2019" name="Int. J. Syst. Evol. Microbiol.">
        <title>The Global Catalogue of Microorganisms (GCM) 10K type strain sequencing project: providing services to taxonomists for standard genome sequencing and annotation.</title>
        <authorList>
            <consortium name="The Broad Institute Genomics Platform"/>
            <consortium name="The Broad Institute Genome Sequencing Center for Infectious Disease"/>
            <person name="Wu L."/>
            <person name="Ma J."/>
        </authorList>
    </citation>
    <scope>NUCLEOTIDE SEQUENCE [LARGE SCALE GENOMIC DNA]</scope>
    <source>
        <strain evidence="13">KCTC 42587</strain>
    </source>
</reference>
<evidence type="ECO:0000256" key="3">
    <source>
        <dbReference type="ARBA" id="ARBA00022806"/>
    </source>
</evidence>
<dbReference type="InterPro" id="IPR027417">
    <property type="entry name" value="P-loop_NTPase"/>
</dbReference>
<keyword evidence="2 9" id="KW-0378">Hydrolase</keyword>
<keyword evidence="4 9" id="KW-0067">ATP-binding</keyword>
<comment type="caution">
    <text evidence="12">The sequence shown here is derived from an EMBL/GenBank/DDBJ whole genome shotgun (WGS) entry which is preliminary data.</text>
</comment>
<dbReference type="PANTHER" id="PTHR11070:SF67">
    <property type="entry name" value="DNA 3'-5' HELICASE"/>
    <property type="match status" value="1"/>
</dbReference>
<dbReference type="SUPFAM" id="SSF52540">
    <property type="entry name" value="P-loop containing nucleoside triphosphate hydrolases"/>
    <property type="match status" value="1"/>
</dbReference>
<evidence type="ECO:0000259" key="11">
    <source>
        <dbReference type="PROSITE" id="PS51217"/>
    </source>
</evidence>
<dbReference type="Pfam" id="PF00580">
    <property type="entry name" value="UvrD-helicase"/>
    <property type="match status" value="1"/>
</dbReference>
<feature type="domain" description="UvrD-like helicase C-terminal" evidence="11">
    <location>
        <begin position="481"/>
        <end position="733"/>
    </location>
</feature>
<accession>A0ABW5KT71</accession>
<feature type="domain" description="UvrD-like helicase ATP-binding" evidence="10">
    <location>
        <begin position="1"/>
        <end position="469"/>
    </location>
</feature>
<comment type="catalytic activity">
    <reaction evidence="8">
        <text>ATP + H2O = ADP + phosphate + H(+)</text>
        <dbReference type="Rhea" id="RHEA:13065"/>
        <dbReference type="ChEBI" id="CHEBI:15377"/>
        <dbReference type="ChEBI" id="CHEBI:15378"/>
        <dbReference type="ChEBI" id="CHEBI:30616"/>
        <dbReference type="ChEBI" id="CHEBI:43474"/>
        <dbReference type="ChEBI" id="CHEBI:456216"/>
        <dbReference type="EC" id="5.6.2.4"/>
    </reaction>
</comment>
<evidence type="ECO:0000256" key="9">
    <source>
        <dbReference type="PROSITE-ProRule" id="PRU00560"/>
    </source>
</evidence>
<organism evidence="12 13">
    <name type="scientific">Bizionia sediminis</name>
    <dbReference type="NCBI Taxonomy" id="1737064"/>
    <lineage>
        <taxon>Bacteria</taxon>
        <taxon>Pseudomonadati</taxon>
        <taxon>Bacteroidota</taxon>
        <taxon>Flavobacteriia</taxon>
        <taxon>Flavobacteriales</taxon>
        <taxon>Flavobacteriaceae</taxon>
        <taxon>Bizionia</taxon>
    </lineage>
</organism>
<dbReference type="GO" id="GO:0008854">
    <property type="term" value="F:exodeoxyribonuclease V activity"/>
    <property type="evidence" value="ECO:0007669"/>
    <property type="project" value="UniProtKB-EC"/>
</dbReference>
<evidence type="ECO:0000256" key="6">
    <source>
        <dbReference type="ARBA" id="ARBA00034617"/>
    </source>
</evidence>
<dbReference type="Pfam" id="PF13361">
    <property type="entry name" value="UvrD_C"/>
    <property type="match status" value="2"/>
</dbReference>